<dbReference type="NCBIfam" id="TIGR00237">
    <property type="entry name" value="xseA"/>
    <property type="match status" value="1"/>
</dbReference>
<dbReference type="PANTHER" id="PTHR30008:SF0">
    <property type="entry name" value="EXODEOXYRIBONUCLEASE 7 LARGE SUBUNIT"/>
    <property type="match status" value="1"/>
</dbReference>
<dbReference type="EC" id="3.1.11.6" evidence="5"/>
<proteinExistence type="inferred from homology"/>
<feature type="domain" description="Exonuclease VII large subunit C-terminal" evidence="6">
    <location>
        <begin position="156"/>
        <end position="491"/>
    </location>
</feature>
<keyword evidence="1" id="KW-0963">Cytoplasm</keyword>
<dbReference type="GO" id="GO:0009318">
    <property type="term" value="C:exodeoxyribonuclease VII complex"/>
    <property type="evidence" value="ECO:0007669"/>
    <property type="project" value="UniProtKB-UniRule"/>
</dbReference>
<sequence length="499" mass="56946">MSSLEMQASDLVAKRYTLTELLGSLQRCIDHYYNRLYYVTGEVSGYRGRSQRGHCYFNLIDKASDPLHPELGGGELSAQISAVIWASRYNQIAQHFQQVTGQPLTDGIKILALVELKYDPRYGLQLDIQDIDPSYTLGEVARQRRETLQLLERMGLMERNKQYPMPRPLRRIAIISSPTAAGYQDFTRHLEESAVAPFIEKALFRATMQGKSAPQSIVAALERVRQHETLFDLVVIIRGGGATADLGTFDDFAVARAVAEFSLPVWSGIGHDRDESVVDLVSHRAFKTPTAVATAVIDAWCAEYTLLEEAHQRLERAWQEARQTAQTGLERLAQLLRQTTLEQLHREERQMLLLREQLSVSPHTLLRDQHALLESQRERLAGAARYLPMRYQLQWDTLLTQFRHRYASYLTAQLNQWQARQQSLQEQRKITTTQRTQIEHLAQIIRAMDPQTILQRGYAIVHHKGELVKSPSQLREGDDIELRLAKGTLSATLSQLKEP</sequence>
<dbReference type="EMBL" id="CP002689">
    <property type="protein sequence ID" value="AEE13190.1"/>
    <property type="molecule type" value="Genomic_DNA"/>
</dbReference>
<organism evidence="8 9">
    <name type="scientific">Porphyromonas asaccharolytica (strain ATCC 25260 / DSM 20707 / BCRC 10618 / CCUG 7834 / JCM 6326 / LMG 13178 / VPI 4198 / B440)</name>
    <name type="common">Bacteroides asaccharolyticus</name>
    <dbReference type="NCBI Taxonomy" id="879243"/>
    <lineage>
        <taxon>Bacteria</taxon>
        <taxon>Pseudomonadati</taxon>
        <taxon>Bacteroidota</taxon>
        <taxon>Bacteroidia</taxon>
        <taxon>Bacteroidales</taxon>
        <taxon>Porphyromonadaceae</taxon>
        <taxon>Porphyromonas</taxon>
    </lineage>
</organism>
<dbReference type="GO" id="GO:0003676">
    <property type="term" value="F:nucleic acid binding"/>
    <property type="evidence" value="ECO:0007669"/>
    <property type="project" value="InterPro"/>
</dbReference>
<keyword evidence="9" id="KW-1185">Reference proteome</keyword>
<dbReference type="CDD" id="cd04489">
    <property type="entry name" value="ExoVII_LU_OBF"/>
    <property type="match status" value="1"/>
</dbReference>
<evidence type="ECO:0000256" key="3">
    <source>
        <dbReference type="ARBA" id="ARBA00022801"/>
    </source>
</evidence>
<comment type="catalytic activity">
    <reaction evidence="5">
        <text>Exonucleolytic cleavage in either 5'- to 3'- or 3'- to 5'-direction to yield nucleoside 5'-phosphates.</text>
        <dbReference type="EC" id="3.1.11.6"/>
    </reaction>
</comment>
<dbReference type="InterPro" id="IPR025824">
    <property type="entry name" value="OB-fold_nuc-bd_dom"/>
</dbReference>
<dbReference type="GO" id="GO:0006308">
    <property type="term" value="P:DNA catabolic process"/>
    <property type="evidence" value="ECO:0007669"/>
    <property type="project" value="UniProtKB-UniRule"/>
</dbReference>
<dbReference type="KEGG" id="pah:Poras_1250"/>
<keyword evidence="3 5" id="KW-0378">Hydrolase</keyword>
<dbReference type="eggNOG" id="COG1570">
    <property type="taxonomic scope" value="Bacteria"/>
</dbReference>
<evidence type="ECO:0000256" key="2">
    <source>
        <dbReference type="ARBA" id="ARBA00022722"/>
    </source>
</evidence>
<evidence type="ECO:0000256" key="5">
    <source>
        <dbReference type="RuleBase" id="RU004355"/>
    </source>
</evidence>
<dbReference type="Pfam" id="PF13742">
    <property type="entry name" value="tRNA_anti_2"/>
    <property type="match status" value="1"/>
</dbReference>
<evidence type="ECO:0000256" key="4">
    <source>
        <dbReference type="ARBA" id="ARBA00022839"/>
    </source>
</evidence>
<dbReference type="STRING" id="879243.Poras_1250"/>
<protein>
    <recommendedName>
        <fullName evidence="5">Exodeoxyribonuclease 7 large subunit</fullName>
        <ecNumber evidence="5">3.1.11.6</ecNumber>
    </recommendedName>
</protein>
<gene>
    <name evidence="8" type="ordered locus">Poras_1250</name>
</gene>
<dbReference type="Proteomes" id="UP000006545">
    <property type="component" value="Chromosome"/>
</dbReference>
<dbReference type="Pfam" id="PF02601">
    <property type="entry name" value="Exonuc_VII_L"/>
    <property type="match status" value="1"/>
</dbReference>
<evidence type="ECO:0000313" key="8">
    <source>
        <dbReference type="EMBL" id="AEE13190.1"/>
    </source>
</evidence>
<name>F4KLV5_PORAD</name>
<keyword evidence="4 5" id="KW-0269">Exonuclease</keyword>
<evidence type="ECO:0000259" key="6">
    <source>
        <dbReference type="Pfam" id="PF02601"/>
    </source>
</evidence>
<feature type="domain" description="OB-fold nucleic acid binding" evidence="7">
    <location>
        <begin position="16"/>
        <end position="132"/>
    </location>
</feature>
<dbReference type="InterPro" id="IPR003753">
    <property type="entry name" value="Exonuc_VII_L"/>
</dbReference>
<accession>F4KLV5</accession>
<dbReference type="InterPro" id="IPR020579">
    <property type="entry name" value="Exonuc_VII_lsu_C"/>
</dbReference>
<reference evidence="9" key="1">
    <citation type="submission" date="2011-04" db="EMBL/GenBank/DDBJ databases">
        <title>The complete genome of Porphyromonas asaccharolytica DSM 20707.</title>
        <authorList>
            <person name="Lucas S."/>
            <person name="Han J."/>
            <person name="Lapidus A."/>
            <person name="Bruce D."/>
            <person name="Goodwin L."/>
            <person name="Pitluck S."/>
            <person name="Peters L."/>
            <person name="Kyrpides N."/>
            <person name="Mavromatis K."/>
            <person name="Ivanova N."/>
            <person name="Ovchinnikova G."/>
            <person name="Pagani I."/>
            <person name="Lu M."/>
            <person name="Detter J.C."/>
            <person name="Tapia R."/>
            <person name="Han C."/>
            <person name="Land M."/>
            <person name="Hauser L."/>
            <person name="Markowitz V."/>
            <person name="Cheng J.-F."/>
            <person name="Hugenholtz P."/>
            <person name="Woyke T."/>
            <person name="Wu D."/>
            <person name="Gronow S."/>
            <person name="Wellnitz S."/>
            <person name="Brambilla E."/>
            <person name="Klenk H.-P."/>
            <person name="Eisen J.A."/>
        </authorList>
    </citation>
    <scope>NUCLEOTIDE SEQUENCE [LARGE SCALE GENOMIC DNA]</scope>
    <source>
        <strain evidence="9">ATCC 25260 / DSM 20707 / VPI 4198</strain>
    </source>
</reference>
<comment type="similarity">
    <text evidence="5">Belongs to the XseA family.</text>
</comment>
<dbReference type="RefSeq" id="WP_013760606.1">
    <property type="nucleotide sequence ID" value="NC_015501.1"/>
</dbReference>
<dbReference type="AlphaFoldDB" id="F4KLV5"/>
<evidence type="ECO:0000259" key="7">
    <source>
        <dbReference type="Pfam" id="PF13742"/>
    </source>
</evidence>
<dbReference type="GO" id="GO:0005737">
    <property type="term" value="C:cytoplasm"/>
    <property type="evidence" value="ECO:0007669"/>
    <property type="project" value="UniProtKB-SubCell"/>
</dbReference>
<dbReference type="HOGENOM" id="CLU_023625_4_2_10"/>
<dbReference type="PANTHER" id="PTHR30008">
    <property type="entry name" value="EXODEOXYRIBONUCLEASE 7 LARGE SUBUNIT"/>
    <property type="match status" value="1"/>
</dbReference>
<dbReference type="GO" id="GO:0008855">
    <property type="term" value="F:exodeoxyribonuclease VII activity"/>
    <property type="evidence" value="ECO:0007669"/>
    <property type="project" value="UniProtKB-UniRule"/>
</dbReference>
<evidence type="ECO:0000313" key="9">
    <source>
        <dbReference type="Proteomes" id="UP000006545"/>
    </source>
</evidence>
<keyword evidence="2 5" id="KW-0540">Nuclease</keyword>
<evidence type="ECO:0000256" key="1">
    <source>
        <dbReference type="ARBA" id="ARBA00022490"/>
    </source>
</evidence>
<comment type="subcellular location">
    <subcellularLocation>
        <location evidence="5">Cytoplasm</location>
    </subcellularLocation>
</comment>
<dbReference type="OrthoDB" id="9802795at2"/>